<dbReference type="EMBL" id="JAUESC010000381">
    <property type="protein sequence ID" value="KAK0588408.1"/>
    <property type="molecule type" value="Genomic_DNA"/>
</dbReference>
<organism evidence="1 2">
    <name type="scientific">Acer saccharum</name>
    <name type="common">Sugar maple</name>
    <dbReference type="NCBI Taxonomy" id="4024"/>
    <lineage>
        <taxon>Eukaryota</taxon>
        <taxon>Viridiplantae</taxon>
        <taxon>Streptophyta</taxon>
        <taxon>Embryophyta</taxon>
        <taxon>Tracheophyta</taxon>
        <taxon>Spermatophyta</taxon>
        <taxon>Magnoliopsida</taxon>
        <taxon>eudicotyledons</taxon>
        <taxon>Gunneridae</taxon>
        <taxon>Pentapetalae</taxon>
        <taxon>rosids</taxon>
        <taxon>malvids</taxon>
        <taxon>Sapindales</taxon>
        <taxon>Sapindaceae</taxon>
        <taxon>Hippocastanoideae</taxon>
        <taxon>Acereae</taxon>
        <taxon>Acer</taxon>
    </lineage>
</organism>
<evidence type="ECO:0000313" key="1">
    <source>
        <dbReference type="EMBL" id="KAK0588408.1"/>
    </source>
</evidence>
<reference evidence="1" key="1">
    <citation type="journal article" date="2022" name="Plant J.">
        <title>Strategies of tolerance reflected in two North American maple genomes.</title>
        <authorList>
            <person name="McEvoy S.L."/>
            <person name="Sezen U.U."/>
            <person name="Trouern-Trend A."/>
            <person name="McMahon S.M."/>
            <person name="Schaberg P.G."/>
            <person name="Yang J."/>
            <person name="Wegrzyn J.L."/>
            <person name="Swenson N.G."/>
        </authorList>
    </citation>
    <scope>NUCLEOTIDE SEQUENCE</scope>
    <source>
        <strain evidence="1">NS2018</strain>
    </source>
</reference>
<name>A0AA39SAP7_ACESA</name>
<protein>
    <submittedName>
        <fullName evidence="1">Uncharacterized protein</fullName>
    </submittedName>
</protein>
<evidence type="ECO:0000313" key="2">
    <source>
        <dbReference type="Proteomes" id="UP001168877"/>
    </source>
</evidence>
<gene>
    <name evidence="1" type="ORF">LWI29_000594</name>
</gene>
<reference evidence="1" key="2">
    <citation type="submission" date="2023-06" db="EMBL/GenBank/DDBJ databases">
        <authorList>
            <person name="Swenson N.G."/>
            <person name="Wegrzyn J.L."/>
            <person name="Mcevoy S.L."/>
        </authorList>
    </citation>
    <scope>NUCLEOTIDE SEQUENCE</scope>
    <source>
        <strain evidence="1">NS2018</strain>
        <tissue evidence="1">Leaf</tissue>
    </source>
</reference>
<sequence length="184" mass="20602">MADGGYEFQSMETAAGRGCVVDRQEEETNDSGTQIPHDSSKSSAFNLVLVDDEAHIEILHITPKKRKCGKRCPTTKSHGMKTRNSKVNVLSLEKENCRHWNLEFEITKVIEKGIALSVNFNKSKGDEILTNSGEEWNLDVEVAKIIETGVSLGFNFHGKENEMSMVIASRELEDKARCRAEESQ</sequence>
<proteinExistence type="predicted"/>
<comment type="caution">
    <text evidence="1">The sequence shown here is derived from an EMBL/GenBank/DDBJ whole genome shotgun (WGS) entry which is preliminary data.</text>
</comment>
<dbReference type="Proteomes" id="UP001168877">
    <property type="component" value="Unassembled WGS sequence"/>
</dbReference>
<dbReference type="AlphaFoldDB" id="A0AA39SAP7"/>
<accession>A0AA39SAP7</accession>
<keyword evidence="2" id="KW-1185">Reference proteome</keyword>